<name>S7QMM0_GLOTA</name>
<feature type="transmembrane region" description="Helical" evidence="2">
    <location>
        <begin position="55"/>
        <end position="73"/>
    </location>
</feature>
<keyword evidence="2" id="KW-0472">Membrane</keyword>
<evidence type="ECO:0000256" key="2">
    <source>
        <dbReference type="SAM" id="Phobius"/>
    </source>
</evidence>
<reference evidence="3 4" key="1">
    <citation type="journal article" date="2012" name="Science">
        <title>The Paleozoic origin of enzymatic lignin decomposition reconstructed from 31 fungal genomes.</title>
        <authorList>
            <person name="Floudas D."/>
            <person name="Binder M."/>
            <person name="Riley R."/>
            <person name="Barry K."/>
            <person name="Blanchette R.A."/>
            <person name="Henrissat B."/>
            <person name="Martinez A.T."/>
            <person name="Otillar R."/>
            <person name="Spatafora J.W."/>
            <person name="Yadav J.S."/>
            <person name="Aerts A."/>
            <person name="Benoit I."/>
            <person name="Boyd A."/>
            <person name="Carlson A."/>
            <person name="Copeland A."/>
            <person name="Coutinho P.M."/>
            <person name="de Vries R.P."/>
            <person name="Ferreira P."/>
            <person name="Findley K."/>
            <person name="Foster B."/>
            <person name="Gaskell J."/>
            <person name="Glotzer D."/>
            <person name="Gorecki P."/>
            <person name="Heitman J."/>
            <person name="Hesse C."/>
            <person name="Hori C."/>
            <person name="Igarashi K."/>
            <person name="Jurgens J.A."/>
            <person name="Kallen N."/>
            <person name="Kersten P."/>
            <person name="Kohler A."/>
            <person name="Kuees U."/>
            <person name="Kumar T.K.A."/>
            <person name="Kuo A."/>
            <person name="LaButti K."/>
            <person name="Larrondo L.F."/>
            <person name="Lindquist E."/>
            <person name="Ling A."/>
            <person name="Lombard V."/>
            <person name="Lucas S."/>
            <person name="Lundell T."/>
            <person name="Martin R."/>
            <person name="McLaughlin D.J."/>
            <person name="Morgenstern I."/>
            <person name="Morin E."/>
            <person name="Murat C."/>
            <person name="Nagy L.G."/>
            <person name="Nolan M."/>
            <person name="Ohm R.A."/>
            <person name="Patyshakuliyeva A."/>
            <person name="Rokas A."/>
            <person name="Ruiz-Duenas F.J."/>
            <person name="Sabat G."/>
            <person name="Salamov A."/>
            <person name="Samejima M."/>
            <person name="Schmutz J."/>
            <person name="Slot J.C."/>
            <person name="St John F."/>
            <person name="Stenlid J."/>
            <person name="Sun H."/>
            <person name="Sun S."/>
            <person name="Syed K."/>
            <person name="Tsang A."/>
            <person name="Wiebenga A."/>
            <person name="Young D."/>
            <person name="Pisabarro A."/>
            <person name="Eastwood D.C."/>
            <person name="Martin F."/>
            <person name="Cullen D."/>
            <person name="Grigoriev I.V."/>
            <person name="Hibbett D.S."/>
        </authorList>
    </citation>
    <scope>NUCLEOTIDE SEQUENCE [LARGE SCALE GENOMIC DNA]</scope>
    <source>
        <strain evidence="3 4">ATCC 11539</strain>
    </source>
</reference>
<keyword evidence="4" id="KW-1185">Reference proteome</keyword>
<dbReference type="Proteomes" id="UP000030669">
    <property type="component" value="Unassembled WGS sequence"/>
</dbReference>
<dbReference type="KEGG" id="gtr:GLOTRDRAFT_135431"/>
<organism evidence="3 4">
    <name type="scientific">Gloeophyllum trabeum (strain ATCC 11539 / FP-39264 / Madison 617)</name>
    <name type="common">Brown rot fungus</name>
    <dbReference type="NCBI Taxonomy" id="670483"/>
    <lineage>
        <taxon>Eukaryota</taxon>
        <taxon>Fungi</taxon>
        <taxon>Dikarya</taxon>
        <taxon>Basidiomycota</taxon>
        <taxon>Agaricomycotina</taxon>
        <taxon>Agaricomycetes</taxon>
        <taxon>Gloeophyllales</taxon>
        <taxon>Gloeophyllaceae</taxon>
        <taxon>Gloeophyllum</taxon>
    </lineage>
</organism>
<proteinExistence type="predicted"/>
<dbReference type="RefSeq" id="XP_007861135.1">
    <property type="nucleotide sequence ID" value="XM_007862944.1"/>
</dbReference>
<evidence type="ECO:0000313" key="4">
    <source>
        <dbReference type="Proteomes" id="UP000030669"/>
    </source>
</evidence>
<dbReference type="OMA" id="PIYNFPL"/>
<feature type="transmembrane region" description="Helical" evidence="2">
    <location>
        <begin position="13"/>
        <end position="43"/>
    </location>
</feature>
<sequence length="172" mass="18355">MADFIQGLDPSKLVLAGAVMSFVIAPFTSPSYNLPIFLFGIYAQEQSEATQSMKAVTGFIGVSALFDLIFLFSNGEARWWSKLLVFLIMLLKLPTFVAFGAALRQRGAQFSGLGNNFNGNTVWSMPGGFTSLSGGARDGYESVDDASVNKPQPPVPANNGQNQSAPGAYQSV</sequence>
<dbReference type="AlphaFoldDB" id="S7QMM0"/>
<dbReference type="eggNOG" id="ENOG502SCVB">
    <property type="taxonomic scope" value="Eukaryota"/>
</dbReference>
<protein>
    <submittedName>
        <fullName evidence="3">Uncharacterized protein</fullName>
    </submittedName>
</protein>
<dbReference type="OrthoDB" id="2500246at2759"/>
<keyword evidence="2" id="KW-0812">Transmembrane</keyword>
<accession>S7QMM0</accession>
<dbReference type="EMBL" id="KB469296">
    <property type="protein sequence ID" value="EPQ60816.1"/>
    <property type="molecule type" value="Genomic_DNA"/>
</dbReference>
<evidence type="ECO:0000313" key="3">
    <source>
        <dbReference type="EMBL" id="EPQ60816.1"/>
    </source>
</evidence>
<keyword evidence="2" id="KW-1133">Transmembrane helix</keyword>
<feature type="transmembrane region" description="Helical" evidence="2">
    <location>
        <begin position="79"/>
        <end position="103"/>
    </location>
</feature>
<gene>
    <name evidence="3" type="ORF">GLOTRDRAFT_135431</name>
</gene>
<feature type="compositionally biased region" description="Polar residues" evidence="1">
    <location>
        <begin position="158"/>
        <end position="172"/>
    </location>
</feature>
<dbReference type="HOGENOM" id="CLU_1547679_0_0_1"/>
<evidence type="ECO:0000256" key="1">
    <source>
        <dbReference type="SAM" id="MobiDB-lite"/>
    </source>
</evidence>
<dbReference type="GeneID" id="19303318"/>
<feature type="region of interest" description="Disordered" evidence="1">
    <location>
        <begin position="134"/>
        <end position="172"/>
    </location>
</feature>